<dbReference type="STRING" id="708126.BW727_101407"/>
<organism evidence="5 6">
    <name type="scientific">Jeotgalibaca dankookensis</name>
    <dbReference type="NCBI Taxonomy" id="708126"/>
    <lineage>
        <taxon>Bacteria</taxon>
        <taxon>Bacillati</taxon>
        <taxon>Bacillota</taxon>
        <taxon>Bacilli</taxon>
        <taxon>Lactobacillales</taxon>
        <taxon>Carnobacteriaceae</taxon>
        <taxon>Jeotgalibaca</taxon>
    </lineage>
</organism>
<proteinExistence type="predicted"/>
<evidence type="ECO:0000313" key="6">
    <source>
        <dbReference type="Proteomes" id="UP000188993"/>
    </source>
</evidence>
<dbReference type="CDD" id="cd07377">
    <property type="entry name" value="WHTH_GntR"/>
    <property type="match status" value="1"/>
</dbReference>
<dbReference type="Gene3D" id="3.40.1410.10">
    <property type="entry name" value="Chorismate lyase-like"/>
    <property type="match status" value="1"/>
</dbReference>
<keyword evidence="2" id="KW-0238">DNA-binding</keyword>
<name>A0A1S6IQG5_9LACT</name>
<protein>
    <submittedName>
        <fullName evidence="5">Putative HTH-type transcriptional regulator YurK</fullName>
    </submittedName>
</protein>
<keyword evidence="3" id="KW-0804">Transcription</keyword>
<evidence type="ECO:0000256" key="2">
    <source>
        <dbReference type="ARBA" id="ARBA00023125"/>
    </source>
</evidence>
<sequence>MLNKKSAIPLYNQLVMLLIDYIKTSLTENEKMLSEREICDKYNVSRTTVRAALSELEETGFIYKRHGKGTFVSGLWKEMKNLSNAFSFTEQMKQLGKSPHTDILSFEKVKAIPYIAENLQISTNDEVYKLKRLRSADNMKMLYETSFIPANLFPNLTVELLETMPLYDLFSDRYQQEIKYADEEFFASLTQEKEAKRLDVPYGAACLRIFRTTYNNDNKIIEYTISVARGDQFIYKIQHFNKRLGGN</sequence>
<dbReference type="InterPro" id="IPR036390">
    <property type="entry name" value="WH_DNA-bd_sf"/>
</dbReference>
<dbReference type="InterPro" id="IPR028978">
    <property type="entry name" value="Chorismate_lyase_/UTRA_dom_sf"/>
</dbReference>
<dbReference type="PANTHER" id="PTHR44846">
    <property type="entry name" value="MANNOSYL-D-GLYCERATE TRANSPORT/METABOLISM SYSTEM REPRESSOR MNGR-RELATED"/>
    <property type="match status" value="1"/>
</dbReference>
<dbReference type="PRINTS" id="PR00035">
    <property type="entry name" value="HTHGNTR"/>
</dbReference>
<dbReference type="GO" id="GO:0003700">
    <property type="term" value="F:DNA-binding transcription factor activity"/>
    <property type="evidence" value="ECO:0007669"/>
    <property type="project" value="InterPro"/>
</dbReference>
<keyword evidence="6" id="KW-1185">Reference proteome</keyword>
<evidence type="ECO:0000256" key="3">
    <source>
        <dbReference type="ARBA" id="ARBA00023163"/>
    </source>
</evidence>
<feature type="domain" description="HTH gntR-type" evidence="4">
    <location>
        <begin position="8"/>
        <end position="75"/>
    </location>
</feature>
<dbReference type="PROSITE" id="PS50949">
    <property type="entry name" value="HTH_GNTR"/>
    <property type="match status" value="1"/>
</dbReference>
<dbReference type="InterPro" id="IPR000524">
    <property type="entry name" value="Tscrpt_reg_HTH_GntR"/>
</dbReference>
<reference evidence="5 6" key="1">
    <citation type="journal article" date="2014" name="Int. J. Syst. Evol. Microbiol.">
        <title>Jeotgalibaca dankookensis gen. nov., sp. nov., a member of the family Carnobacteriaceae, isolated from seujeot (Korean traditional food).</title>
        <authorList>
            <person name="Lee D.G."/>
            <person name="Trujillo M.E."/>
            <person name="Kang H."/>
            <person name="Ahn T.Y."/>
        </authorList>
    </citation>
    <scope>NUCLEOTIDE SEQUENCE [LARGE SCALE GENOMIC DNA]</scope>
    <source>
        <strain evidence="5 6">EX-07</strain>
    </source>
</reference>
<dbReference type="SUPFAM" id="SSF64288">
    <property type="entry name" value="Chorismate lyase-like"/>
    <property type="match status" value="1"/>
</dbReference>
<keyword evidence="1" id="KW-0805">Transcription regulation</keyword>
<evidence type="ECO:0000259" key="4">
    <source>
        <dbReference type="PROSITE" id="PS50949"/>
    </source>
</evidence>
<dbReference type="KEGG" id="jda:BW727_101407"/>
<dbReference type="AlphaFoldDB" id="A0A1S6IQG5"/>
<evidence type="ECO:0000256" key="1">
    <source>
        <dbReference type="ARBA" id="ARBA00023015"/>
    </source>
</evidence>
<dbReference type="EMBL" id="CP019728">
    <property type="protein sequence ID" value="AQS53774.1"/>
    <property type="molecule type" value="Genomic_DNA"/>
</dbReference>
<dbReference type="InterPro" id="IPR050679">
    <property type="entry name" value="Bact_HTH_transcr_reg"/>
</dbReference>
<dbReference type="InterPro" id="IPR011663">
    <property type="entry name" value="UTRA"/>
</dbReference>
<dbReference type="Pfam" id="PF07702">
    <property type="entry name" value="UTRA"/>
    <property type="match status" value="1"/>
</dbReference>
<dbReference type="RefSeq" id="WP_062470345.1">
    <property type="nucleotide sequence ID" value="NZ_BBYN01000019.1"/>
</dbReference>
<evidence type="ECO:0000313" key="5">
    <source>
        <dbReference type="EMBL" id="AQS53774.1"/>
    </source>
</evidence>
<dbReference type="GO" id="GO:0045892">
    <property type="term" value="P:negative regulation of DNA-templated transcription"/>
    <property type="evidence" value="ECO:0007669"/>
    <property type="project" value="TreeGrafter"/>
</dbReference>
<accession>A0A1S6IQG5</accession>
<dbReference type="SMART" id="SM00866">
    <property type="entry name" value="UTRA"/>
    <property type="match status" value="1"/>
</dbReference>
<dbReference type="PANTHER" id="PTHR44846:SF1">
    <property type="entry name" value="MANNOSYL-D-GLYCERATE TRANSPORT_METABOLISM SYSTEM REPRESSOR MNGR-RELATED"/>
    <property type="match status" value="1"/>
</dbReference>
<dbReference type="Pfam" id="PF00392">
    <property type="entry name" value="GntR"/>
    <property type="match status" value="1"/>
</dbReference>
<gene>
    <name evidence="5" type="primary">yurK</name>
    <name evidence="5" type="ORF">BW727_101407</name>
</gene>
<dbReference type="Gene3D" id="1.10.10.10">
    <property type="entry name" value="Winged helix-like DNA-binding domain superfamily/Winged helix DNA-binding domain"/>
    <property type="match status" value="1"/>
</dbReference>
<dbReference type="SUPFAM" id="SSF46785">
    <property type="entry name" value="Winged helix' DNA-binding domain"/>
    <property type="match status" value="1"/>
</dbReference>
<dbReference type="SMART" id="SM00345">
    <property type="entry name" value="HTH_GNTR"/>
    <property type="match status" value="1"/>
</dbReference>
<dbReference type="GO" id="GO:0003677">
    <property type="term" value="F:DNA binding"/>
    <property type="evidence" value="ECO:0007669"/>
    <property type="project" value="UniProtKB-KW"/>
</dbReference>
<dbReference type="Proteomes" id="UP000188993">
    <property type="component" value="Chromosome"/>
</dbReference>
<dbReference type="OrthoDB" id="9815017at2"/>
<dbReference type="InterPro" id="IPR036388">
    <property type="entry name" value="WH-like_DNA-bd_sf"/>
</dbReference>